<sequence>MVRQSSGHHGTAKNKAFSMLDNDAVSVGSINKAFQ</sequence>
<dbReference type="GeneID" id="5485128"/>
<proteinExistence type="predicted"/>
<dbReference type="InParanoid" id="A7EX32"/>
<dbReference type="Proteomes" id="UP000001312">
    <property type="component" value="Unassembled WGS sequence"/>
</dbReference>
<accession>A7EX32</accession>
<name>A7EX32_SCLS1</name>
<evidence type="ECO:0000313" key="2">
    <source>
        <dbReference type="Proteomes" id="UP000001312"/>
    </source>
</evidence>
<gene>
    <name evidence="1" type="ORF">SS1G_09891</name>
</gene>
<evidence type="ECO:0000313" key="1">
    <source>
        <dbReference type="EMBL" id="EDN94024.1"/>
    </source>
</evidence>
<dbReference type="KEGG" id="ssl:SS1G_09891"/>
<dbReference type="EMBL" id="CH476634">
    <property type="protein sequence ID" value="EDN94024.1"/>
    <property type="molecule type" value="Genomic_DNA"/>
</dbReference>
<organism evidence="1 2">
    <name type="scientific">Sclerotinia sclerotiorum (strain ATCC 18683 / 1980 / Ss-1)</name>
    <name type="common">White mold</name>
    <name type="synonym">Whetzelinia sclerotiorum</name>
    <dbReference type="NCBI Taxonomy" id="665079"/>
    <lineage>
        <taxon>Eukaryota</taxon>
        <taxon>Fungi</taxon>
        <taxon>Dikarya</taxon>
        <taxon>Ascomycota</taxon>
        <taxon>Pezizomycotina</taxon>
        <taxon>Leotiomycetes</taxon>
        <taxon>Helotiales</taxon>
        <taxon>Sclerotiniaceae</taxon>
        <taxon>Sclerotinia</taxon>
    </lineage>
</organism>
<dbReference type="RefSeq" id="XP_001589258.1">
    <property type="nucleotide sequence ID" value="XM_001589208.1"/>
</dbReference>
<keyword evidence="2" id="KW-1185">Reference proteome</keyword>
<protein>
    <submittedName>
        <fullName evidence="1">Uncharacterized protein</fullName>
    </submittedName>
</protein>
<reference evidence="2" key="1">
    <citation type="journal article" date="2011" name="PLoS Genet.">
        <title>Genomic analysis of the necrotrophic fungal pathogens Sclerotinia sclerotiorum and Botrytis cinerea.</title>
        <authorList>
            <person name="Amselem J."/>
            <person name="Cuomo C.A."/>
            <person name="van Kan J.A."/>
            <person name="Viaud M."/>
            <person name="Benito E.P."/>
            <person name="Couloux A."/>
            <person name="Coutinho P.M."/>
            <person name="de Vries R.P."/>
            <person name="Dyer P.S."/>
            <person name="Fillinger S."/>
            <person name="Fournier E."/>
            <person name="Gout L."/>
            <person name="Hahn M."/>
            <person name="Kohn L."/>
            <person name="Lapalu N."/>
            <person name="Plummer K.M."/>
            <person name="Pradier J.M."/>
            <person name="Quevillon E."/>
            <person name="Sharon A."/>
            <person name="Simon A."/>
            <person name="ten Have A."/>
            <person name="Tudzynski B."/>
            <person name="Tudzynski P."/>
            <person name="Wincker P."/>
            <person name="Andrew M."/>
            <person name="Anthouard V."/>
            <person name="Beever R.E."/>
            <person name="Beffa R."/>
            <person name="Benoit I."/>
            <person name="Bouzid O."/>
            <person name="Brault B."/>
            <person name="Chen Z."/>
            <person name="Choquer M."/>
            <person name="Collemare J."/>
            <person name="Cotton P."/>
            <person name="Danchin E.G."/>
            <person name="Da Silva C."/>
            <person name="Gautier A."/>
            <person name="Giraud C."/>
            <person name="Giraud T."/>
            <person name="Gonzalez C."/>
            <person name="Grossetete S."/>
            <person name="Guldener U."/>
            <person name="Henrissat B."/>
            <person name="Howlett B.J."/>
            <person name="Kodira C."/>
            <person name="Kretschmer M."/>
            <person name="Lappartient A."/>
            <person name="Leroch M."/>
            <person name="Levis C."/>
            <person name="Mauceli E."/>
            <person name="Neuveglise C."/>
            <person name="Oeser B."/>
            <person name="Pearson M."/>
            <person name="Poulain J."/>
            <person name="Poussereau N."/>
            <person name="Quesneville H."/>
            <person name="Rascle C."/>
            <person name="Schumacher J."/>
            <person name="Segurens B."/>
            <person name="Sexton A."/>
            <person name="Silva E."/>
            <person name="Sirven C."/>
            <person name="Soanes D.M."/>
            <person name="Talbot N.J."/>
            <person name="Templeton M."/>
            <person name="Yandava C."/>
            <person name="Yarden O."/>
            <person name="Zeng Q."/>
            <person name="Rollins J.A."/>
            <person name="Lebrun M.H."/>
            <person name="Dickman M."/>
        </authorList>
    </citation>
    <scope>NUCLEOTIDE SEQUENCE [LARGE SCALE GENOMIC DNA]</scope>
    <source>
        <strain evidence="2">ATCC 18683 / 1980 / Ss-1</strain>
    </source>
</reference>
<dbReference type="AlphaFoldDB" id="A7EX32"/>